<keyword evidence="1" id="KW-0472">Membrane</keyword>
<keyword evidence="3" id="KW-1185">Reference proteome</keyword>
<name>A0A7Z0KZP3_9RHOB</name>
<reference evidence="2 3" key="1">
    <citation type="journal article" date="2000" name="Arch. Microbiol.">
        <title>Rhodobaca bogoriensis gen. nov. and sp. nov., an alkaliphilic purple nonsulfur bacterium from African Rift Valley soda lakes.</title>
        <authorList>
            <person name="Milford A.D."/>
            <person name="Achenbach L.A."/>
            <person name="Jung D.O."/>
            <person name="Madigan M.T."/>
        </authorList>
    </citation>
    <scope>NUCLEOTIDE SEQUENCE [LARGE SCALE GENOMIC DNA]</scope>
    <source>
        <strain evidence="2 3">2376</strain>
    </source>
</reference>
<sequence length="298" mass="33339">MFGRVLRQSRRFWVAVLAGTIFLFISHQSGLAELDLDFDHGALPGAWAVGIMAVSILLATMIIFGTLTLVFALFIASLLFVVELLLFGSMLFTAFALTVGPMMEGAAWASWVWPVVCFACPMLAFEAIYGGNFSDRGRRDMAPYRFSLTLPASPEAVWGMLVPQSPLPPEFHWPQASTLAAPEGSDADFILCLPRRRDLKDAVLEIRYETLTPHAHARYTETPRPGTADPEMLVEITLHQNPDGTCTVTVLQQFRNVAFKQRLSLWLNHTYRDAEAFFRARLTGRPDWSLMGAQQLRD</sequence>
<dbReference type="Proteomes" id="UP000529417">
    <property type="component" value="Unassembled WGS sequence"/>
</dbReference>
<evidence type="ECO:0000313" key="3">
    <source>
        <dbReference type="Proteomes" id="UP000529417"/>
    </source>
</evidence>
<evidence type="ECO:0000313" key="2">
    <source>
        <dbReference type="EMBL" id="NYS24593.1"/>
    </source>
</evidence>
<dbReference type="RefSeq" id="WP_179905299.1">
    <property type="nucleotide sequence ID" value="NZ_JACBXS010000009.1"/>
</dbReference>
<proteinExistence type="predicted"/>
<dbReference type="AlphaFoldDB" id="A0A7Z0KZP3"/>
<protein>
    <submittedName>
        <fullName evidence="2">Uncharacterized protein</fullName>
    </submittedName>
</protein>
<organism evidence="2 3">
    <name type="scientific">Rhabdonatronobacter sediminivivens</name>
    <dbReference type="NCBI Taxonomy" id="2743469"/>
    <lineage>
        <taxon>Bacteria</taxon>
        <taxon>Pseudomonadati</taxon>
        <taxon>Pseudomonadota</taxon>
        <taxon>Alphaproteobacteria</taxon>
        <taxon>Rhodobacterales</taxon>
        <taxon>Paracoccaceae</taxon>
        <taxon>Rhabdonatronobacter</taxon>
    </lineage>
</organism>
<dbReference type="InterPro" id="IPR023393">
    <property type="entry name" value="START-like_dom_sf"/>
</dbReference>
<feature type="transmembrane region" description="Helical" evidence="1">
    <location>
        <begin position="42"/>
        <end position="64"/>
    </location>
</feature>
<accession>A0A7Z0KZP3</accession>
<dbReference type="EMBL" id="JACBXS010000009">
    <property type="protein sequence ID" value="NYS24593.1"/>
    <property type="molecule type" value="Genomic_DNA"/>
</dbReference>
<feature type="transmembrane region" description="Helical" evidence="1">
    <location>
        <begin position="111"/>
        <end position="129"/>
    </location>
</feature>
<dbReference type="Gene3D" id="3.30.530.20">
    <property type="match status" value="1"/>
</dbReference>
<dbReference type="SUPFAM" id="SSF55961">
    <property type="entry name" value="Bet v1-like"/>
    <property type="match status" value="1"/>
</dbReference>
<keyword evidence="1" id="KW-1133">Transmembrane helix</keyword>
<feature type="transmembrane region" description="Helical" evidence="1">
    <location>
        <begin position="12"/>
        <end position="30"/>
    </location>
</feature>
<keyword evidence="1" id="KW-0812">Transmembrane</keyword>
<gene>
    <name evidence="2" type="ORF">HUK65_06270</name>
</gene>
<feature type="transmembrane region" description="Helical" evidence="1">
    <location>
        <begin position="71"/>
        <end position="99"/>
    </location>
</feature>
<evidence type="ECO:0000256" key="1">
    <source>
        <dbReference type="SAM" id="Phobius"/>
    </source>
</evidence>
<comment type="caution">
    <text evidence="2">The sequence shown here is derived from an EMBL/GenBank/DDBJ whole genome shotgun (WGS) entry which is preliminary data.</text>
</comment>